<accession>A0A2M8AUE2</accession>
<dbReference type="Proteomes" id="UP000231366">
    <property type="component" value="Unassembled WGS sequence"/>
</dbReference>
<dbReference type="GO" id="GO:0004540">
    <property type="term" value="F:RNA nuclease activity"/>
    <property type="evidence" value="ECO:0007669"/>
    <property type="project" value="InterPro"/>
</dbReference>
<dbReference type="Pfam" id="PF01936">
    <property type="entry name" value="NYN"/>
    <property type="match status" value="1"/>
</dbReference>
<dbReference type="AlphaFoldDB" id="A0A2M8AUE2"/>
<name>A0A2M8AUE2_9BACT</name>
<evidence type="ECO:0000259" key="1">
    <source>
        <dbReference type="Pfam" id="PF01936"/>
    </source>
</evidence>
<evidence type="ECO:0000313" key="2">
    <source>
        <dbReference type="EMBL" id="PJB29781.1"/>
    </source>
</evidence>
<proteinExistence type="predicted"/>
<dbReference type="PANTHER" id="PTHR35458">
    <property type="entry name" value="SLR0755 PROTEIN"/>
    <property type="match status" value="1"/>
</dbReference>
<feature type="domain" description="NYN" evidence="1">
    <location>
        <begin position="69"/>
        <end position="233"/>
    </location>
</feature>
<evidence type="ECO:0000313" key="3">
    <source>
        <dbReference type="Proteomes" id="UP000231366"/>
    </source>
</evidence>
<reference evidence="3" key="1">
    <citation type="submission" date="2017-09" db="EMBL/GenBank/DDBJ databases">
        <title>Depth-based differentiation of microbial function through sediment-hosted aquifers and enrichment of novel symbionts in the deep terrestrial subsurface.</title>
        <authorList>
            <person name="Probst A.J."/>
            <person name="Ladd B."/>
            <person name="Jarett J.K."/>
            <person name="Geller-Mcgrath D.E."/>
            <person name="Sieber C.M.K."/>
            <person name="Emerson J.B."/>
            <person name="Anantharaman K."/>
            <person name="Thomas B.C."/>
            <person name="Malmstrom R."/>
            <person name="Stieglmeier M."/>
            <person name="Klingl A."/>
            <person name="Woyke T."/>
            <person name="Ryan C.M."/>
            <person name="Banfield J.F."/>
        </authorList>
    </citation>
    <scope>NUCLEOTIDE SEQUENCE [LARGE SCALE GENOMIC DNA]</scope>
</reference>
<dbReference type="Gene3D" id="3.40.50.1010">
    <property type="entry name" value="5'-nuclease"/>
    <property type="match status" value="1"/>
</dbReference>
<dbReference type="PANTHER" id="PTHR35458:SF8">
    <property type="entry name" value="SLR0650 PROTEIN"/>
    <property type="match status" value="1"/>
</dbReference>
<comment type="caution">
    <text evidence="2">The sequence shown here is derived from an EMBL/GenBank/DDBJ whole genome shotgun (WGS) entry which is preliminary data.</text>
</comment>
<sequence>RYPLWLNTAINRYPADSNAASLPKFSSTEYTKGSIRPSVVSVRRWKMYPQATRKGGLCSKKGNEMNTTRIAIFIDGGYFDVTNRDECGNIKIDYAKLAAKLAGSVEILRTYYYNCLPYQQAAPTAEEAKRFSQAQKFHAALKALPRFEVREGMLVYRGNNEKGKPIYVQKGIDIQIGVDLVLLSAKQQISHAVVVAGDSDLIPALIVAKNEGVLIHLYHGSAPHRKLVEVADERTRITTEFLSDVLYTG</sequence>
<dbReference type="InterPro" id="IPR047140">
    <property type="entry name" value="LabA"/>
</dbReference>
<protein>
    <recommendedName>
        <fullName evidence="1">NYN domain-containing protein</fullName>
    </recommendedName>
</protein>
<organism evidence="2 3">
    <name type="scientific">Candidatus Desantisbacteria bacterium CG_4_9_14_3_um_filter_40_11</name>
    <dbReference type="NCBI Taxonomy" id="1974546"/>
    <lineage>
        <taxon>Bacteria</taxon>
        <taxon>Candidatus Desantisiibacteriota</taxon>
    </lineage>
</organism>
<feature type="non-terminal residue" evidence="2">
    <location>
        <position position="1"/>
    </location>
</feature>
<dbReference type="EMBL" id="PFUI01000103">
    <property type="protein sequence ID" value="PJB29781.1"/>
    <property type="molecule type" value="Genomic_DNA"/>
</dbReference>
<dbReference type="InterPro" id="IPR021139">
    <property type="entry name" value="NYN"/>
</dbReference>
<gene>
    <name evidence="2" type="ORF">CO110_03960</name>
</gene>